<sequence>MKMKGIARVHERYIIRRWRKDVLRRHLSIVHSGGYPQMTYEYKKFNEIERALHEAVDLCTNNPCTIGLPVNGQQMSKHFKDALYN</sequence>
<reference evidence="1 2" key="1">
    <citation type="submission" date="2024-01" db="EMBL/GenBank/DDBJ databases">
        <title>Genome assemblies of Stephania.</title>
        <authorList>
            <person name="Yang L."/>
        </authorList>
    </citation>
    <scope>NUCLEOTIDE SEQUENCE [LARGE SCALE GENOMIC DNA]</scope>
    <source>
        <strain evidence="1">JXDWG</strain>
        <tissue evidence="1">Leaf</tissue>
    </source>
</reference>
<dbReference type="Proteomes" id="UP001419268">
    <property type="component" value="Unassembled WGS sequence"/>
</dbReference>
<proteinExistence type="predicted"/>
<protein>
    <submittedName>
        <fullName evidence="1">Uncharacterized protein</fullName>
    </submittedName>
</protein>
<keyword evidence="2" id="KW-1185">Reference proteome</keyword>
<comment type="caution">
    <text evidence="1">The sequence shown here is derived from an EMBL/GenBank/DDBJ whole genome shotgun (WGS) entry which is preliminary data.</text>
</comment>
<dbReference type="EMBL" id="JBBNAG010000001">
    <property type="protein sequence ID" value="KAK9165209.1"/>
    <property type="molecule type" value="Genomic_DNA"/>
</dbReference>
<gene>
    <name evidence="1" type="ORF">Scep_000400</name>
</gene>
<accession>A0AAP0LA78</accession>
<evidence type="ECO:0000313" key="2">
    <source>
        <dbReference type="Proteomes" id="UP001419268"/>
    </source>
</evidence>
<evidence type="ECO:0000313" key="1">
    <source>
        <dbReference type="EMBL" id="KAK9165209.1"/>
    </source>
</evidence>
<organism evidence="1 2">
    <name type="scientific">Stephania cephalantha</name>
    <dbReference type="NCBI Taxonomy" id="152367"/>
    <lineage>
        <taxon>Eukaryota</taxon>
        <taxon>Viridiplantae</taxon>
        <taxon>Streptophyta</taxon>
        <taxon>Embryophyta</taxon>
        <taxon>Tracheophyta</taxon>
        <taxon>Spermatophyta</taxon>
        <taxon>Magnoliopsida</taxon>
        <taxon>Ranunculales</taxon>
        <taxon>Menispermaceae</taxon>
        <taxon>Menispermoideae</taxon>
        <taxon>Cissampelideae</taxon>
        <taxon>Stephania</taxon>
    </lineage>
</organism>
<name>A0AAP0LA78_9MAGN</name>
<dbReference type="AlphaFoldDB" id="A0AAP0LA78"/>